<sequence length="174" mass="19034">MAARRSHGITRVRRILLRPAVTAALAVLAVALTAASGWLGVQVYERRTTDQRHQDILAAARQSALNFTSLDYRHYDRDSKNVLSGATGDFKKQFSAQTEQLTKLVAENQSVSEGRILDAGIVRADERSARVLVAADSKVANVATPEGAARNYRLQLDLVLEDGRWLTSDVAFVG</sequence>
<dbReference type="Proteomes" id="UP001223144">
    <property type="component" value="Unassembled WGS sequence"/>
</dbReference>
<reference evidence="3 4" key="1">
    <citation type="submission" date="2023-04" db="EMBL/GenBank/DDBJ databases">
        <title>Streptomyces chengmaiensis sp. nov. isolated from the stem of mangrove plant in Hainan.</title>
        <authorList>
            <person name="Huang X."/>
            <person name="Zhou S."/>
            <person name="Chu X."/>
            <person name="Xie Y."/>
            <person name="Lin Y."/>
        </authorList>
    </citation>
    <scope>NUCLEOTIDE SEQUENCE [LARGE SCALE GENOMIC DNA]</scope>
    <source>
        <strain evidence="3 4">HNM0663</strain>
    </source>
</reference>
<evidence type="ECO:0000313" key="4">
    <source>
        <dbReference type="Proteomes" id="UP001223144"/>
    </source>
</evidence>
<proteinExistence type="predicted"/>
<dbReference type="PANTHER" id="PTHR37042:SF4">
    <property type="entry name" value="OUTER MEMBRANE PROTEIN RV1973"/>
    <property type="match status" value="1"/>
</dbReference>
<evidence type="ECO:0000256" key="2">
    <source>
        <dbReference type="ARBA" id="ARBA00023136"/>
    </source>
</evidence>
<gene>
    <name evidence="3" type="ORF">QCN29_19295</name>
</gene>
<keyword evidence="2" id="KW-0472">Membrane</keyword>
<evidence type="ECO:0008006" key="5">
    <source>
        <dbReference type="Google" id="ProtNLM"/>
    </source>
</evidence>
<organism evidence="3 4">
    <name type="scientific">Streptomyces chengmaiensis</name>
    <dbReference type="NCBI Taxonomy" id="3040919"/>
    <lineage>
        <taxon>Bacteria</taxon>
        <taxon>Bacillati</taxon>
        <taxon>Actinomycetota</taxon>
        <taxon>Actinomycetes</taxon>
        <taxon>Kitasatosporales</taxon>
        <taxon>Streptomycetaceae</taxon>
        <taxon>Streptomyces</taxon>
    </lineage>
</organism>
<name>A0ABT6HQ99_9ACTN</name>
<accession>A0ABT6HQ99</accession>
<dbReference type="RefSeq" id="WP_279929564.1">
    <property type="nucleotide sequence ID" value="NZ_JARWBG010000022.1"/>
</dbReference>
<dbReference type="PANTHER" id="PTHR37042">
    <property type="entry name" value="OUTER MEMBRANE PROTEIN RV1973"/>
    <property type="match status" value="1"/>
</dbReference>
<keyword evidence="4" id="KW-1185">Reference proteome</keyword>
<comment type="subcellular location">
    <subcellularLocation>
        <location evidence="1">Membrane</location>
    </subcellularLocation>
</comment>
<evidence type="ECO:0000313" key="3">
    <source>
        <dbReference type="EMBL" id="MDH2390897.1"/>
    </source>
</evidence>
<dbReference type="EMBL" id="JARWBG010000022">
    <property type="protein sequence ID" value="MDH2390897.1"/>
    <property type="molecule type" value="Genomic_DNA"/>
</dbReference>
<comment type="caution">
    <text evidence="3">The sequence shown here is derived from an EMBL/GenBank/DDBJ whole genome shotgun (WGS) entry which is preliminary data.</text>
</comment>
<evidence type="ECO:0000256" key="1">
    <source>
        <dbReference type="ARBA" id="ARBA00004370"/>
    </source>
</evidence>
<protein>
    <recommendedName>
        <fullName evidence="5">Mce-associated membrane protein</fullName>
    </recommendedName>
</protein>